<organism evidence="1 2">
    <name type="scientific">Paraburkholderia steynii</name>
    <dbReference type="NCBI Taxonomy" id="1245441"/>
    <lineage>
        <taxon>Bacteria</taxon>
        <taxon>Pseudomonadati</taxon>
        <taxon>Pseudomonadota</taxon>
        <taxon>Betaproteobacteria</taxon>
        <taxon>Burkholderiales</taxon>
        <taxon>Burkholderiaceae</taxon>
        <taxon>Paraburkholderia</taxon>
    </lineage>
</organism>
<evidence type="ECO:0000313" key="2">
    <source>
        <dbReference type="Proteomes" id="UP000294200"/>
    </source>
</evidence>
<name>A0A4R0XJ63_9BURK</name>
<keyword evidence="2" id="KW-1185">Reference proteome</keyword>
<dbReference type="Proteomes" id="UP000294200">
    <property type="component" value="Unassembled WGS sequence"/>
</dbReference>
<dbReference type="EMBL" id="MWML01000013">
    <property type="protein sequence ID" value="TCG09382.1"/>
    <property type="molecule type" value="Genomic_DNA"/>
</dbReference>
<gene>
    <name evidence="1" type="ORF">BZM27_06165</name>
</gene>
<reference evidence="1 2" key="1">
    <citation type="submission" date="2017-02" db="EMBL/GenBank/DDBJ databases">
        <title>Paraburkholderia sophoroidis sp. nov. and Paraburkholderia steynii sp. nov. rhizobial symbionts of the fynbos legume Hypocalyptus sophoroides.</title>
        <authorList>
            <person name="Steenkamp E.T."/>
            <person name="Beukes C.W."/>
            <person name="Van Zyl E."/>
            <person name="Avontuur J."/>
            <person name="Chan W.Y."/>
            <person name="Hassen A."/>
            <person name="Palmer M."/>
            <person name="Mthombeni L."/>
            <person name="Phalane F."/>
            <person name="Sereme K."/>
            <person name="Venter S.N."/>
        </authorList>
    </citation>
    <scope>NUCLEOTIDE SEQUENCE [LARGE SCALE GENOMIC DNA]</scope>
    <source>
        <strain evidence="1 2">HC1.1ba</strain>
    </source>
</reference>
<comment type="caution">
    <text evidence="1">The sequence shown here is derived from an EMBL/GenBank/DDBJ whole genome shotgun (WGS) entry which is preliminary data.</text>
</comment>
<evidence type="ECO:0000313" key="1">
    <source>
        <dbReference type="EMBL" id="TCG09382.1"/>
    </source>
</evidence>
<proteinExistence type="predicted"/>
<sequence>MALINVALPGASEITQMDDADLHKLEGSYENENEIVGWVQYHLKTTGDLVHRSVNMHLKTVPAELAQALIG</sequence>
<dbReference type="AlphaFoldDB" id="A0A4R0XJ63"/>
<protein>
    <submittedName>
        <fullName evidence="1">Uncharacterized protein</fullName>
    </submittedName>
</protein>
<accession>A0A4R0XJ63</accession>